<dbReference type="RefSeq" id="WP_021284218.1">
    <property type="nucleotide sequence ID" value="NZ_JAGGLL010000024.1"/>
</dbReference>
<comment type="subcellular location">
    <subcellularLocation>
        <location evidence="1">Membrane</location>
        <topology evidence="1">Multi-pass membrane protein</topology>
    </subcellularLocation>
</comment>
<dbReference type="EMBL" id="JAGGLL010000024">
    <property type="protein sequence ID" value="MBP2023171.1"/>
    <property type="molecule type" value="Genomic_DNA"/>
</dbReference>
<feature type="transmembrane region" description="Helical" evidence="8">
    <location>
        <begin position="387"/>
        <end position="407"/>
    </location>
</feature>
<feature type="transmembrane region" description="Helical" evidence="8">
    <location>
        <begin position="321"/>
        <end position="340"/>
    </location>
</feature>
<feature type="transmembrane region" description="Helical" evidence="8">
    <location>
        <begin position="183"/>
        <end position="206"/>
    </location>
</feature>
<sequence length="499" mass="54881">MGKDTFYRDTFILTISNLAMGILRFMFSIILSRQLGPEGVGLYGLIMPIYDLFTCLVCGGLVAALSKETSAYYGTNHFNNLNKSVSITFAFTLLWSTAITIIIFLVSPLISNYIIRDSRSLYSLWIICPALIFIALSSVYKGYFYGVSEVITPSVIDILEKAVRMALMVGVISYFAFKDIKSTVAATYFSFTIGEIISFIFLYIFFKRSKRKFIPTREKSENRAQLLFNVLVVALPLAVNGFLSTAIHSVSTLLVPLRLMSAGFDHVAALELIGKFSGMALAIVFFPIVIVSSMSTVLIPDISKSITQKDFVNVEARISEVVKMCFLLGVSTLLVCYLVPDSLGKLFFNRSDLGAFIKNAAISAPFLYAGACSYGILNGLGKQKVILINSIITSLIQLVLIFILIGIPSINIMGYGIAMAASALIGLVMNLYEISKVVTLRFSLGEFLIMSFLTVLIVIAVNILNSIIPNTLFLIKNIIIISIGFSLFIISTFLVRKSS</sequence>
<dbReference type="InterPro" id="IPR014249">
    <property type="entry name" value="Spore_V_B"/>
</dbReference>
<evidence type="ECO:0000313" key="9">
    <source>
        <dbReference type="EMBL" id="MBP2023171.1"/>
    </source>
</evidence>
<evidence type="ECO:0000256" key="3">
    <source>
        <dbReference type="ARBA" id="ARBA00022448"/>
    </source>
</evidence>
<name>A0ABS4K5W3_9CLOT</name>
<feature type="transmembrane region" description="Helical" evidence="8">
    <location>
        <begin position="413"/>
        <end position="432"/>
    </location>
</feature>
<feature type="transmembrane region" description="Helical" evidence="8">
    <location>
        <begin position="474"/>
        <end position="495"/>
    </location>
</feature>
<dbReference type="InterPro" id="IPR024923">
    <property type="entry name" value="PG_synth_SpoVB"/>
</dbReference>
<accession>A0ABS4K5W3</accession>
<reference evidence="9 10" key="1">
    <citation type="submission" date="2021-03" db="EMBL/GenBank/DDBJ databases">
        <title>Genomic Encyclopedia of Type Strains, Phase IV (KMG-IV): sequencing the most valuable type-strain genomes for metagenomic binning, comparative biology and taxonomic classification.</title>
        <authorList>
            <person name="Goeker M."/>
        </authorList>
    </citation>
    <scope>NUCLEOTIDE SEQUENCE [LARGE SCALE GENOMIC DNA]</scope>
    <source>
        <strain evidence="9 10">DSM 28650</strain>
    </source>
</reference>
<feature type="transmembrane region" description="Helical" evidence="8">
    <location>
        <begin position="226"/>
        <end position="250"/>
    </location>
</feature>
<dbReference type="InterPro" id="IPR002797">
    <property type="entry name" value="Polysacc_synth"/>
</dbReference>
<proteinExistence type="inferred from homology"/>
<dbReference type="Proteomes" id="UP001519308">
    <property type="component" value="Unassembled WGS sequence"/>
</dbReference>
<keyword evidence="10" id="KW-1185">Reference proteome</keyword>
<organism evidence="9 10">
    <name type="scientific">Clostridium punense</name>
    <dbReference type="NCBI Taxonomy" id="1054297"/>
    <lineage>
        <taxon>Bacteria</taxon>
        <taxon>Bacillati</taxon>
        <taxon>Bacillota</taxon>
        <taxon>Clostridia</taxon>
        <taxon>Eubacteriales</taxon>
        <taxon>Clostridiaceae</taxon>
        <taxon>Clostridium</taxon>
    </lineage>
</organism>
<gene>
    <name evidence="9" type="ORF">J2Z44_003006</name>
</gene>
<evidence type="ECO:0000256" key="2">
    <source>
        <dbReference type="ARBA" id="ARBA00010199"/>
    </source>
</evidence>
<feature type="transmembrane region" description="Helical" evidence="8">
    <location>
        <begin position="87"/>
        <end position="110"/>
    </location>
</feature>
<evidence type="ECO:0000313" key="10">
    <source>
        <dbReference type="Proteomes" id="UP001519308"/>
    </source>
</evidence>
<evidence type="ECO:0000256" key="6">
    <source>
        <dbReference type="ARBA" id="ARBA00023136"/>
    </source>
</evidence>
<evidence type="ECO:0000256" key="5">
    <source>
        <dbReference type="ARBA" id="ARBA00022989"/>
    </source>
</evidence>
<evidence type="ECO:0000256" key="4">
    <source>
        <dbReference type="ARBA" id="ARBA00022692"/>
    </source>
</evidence>
<feature type="transmembrane region" description="Helical" evidence="8">
    <location>
        <begin position="360"/>
        <end position="380"/>
    </location>
</feature>
<comment type="similarity">
    <text evidence="2">Belongs to the multi antimicrobial extrusion (MATE) (TC 2.A.66.1) family.</text>
</comment>
<keyword evidence="3" id="KW-0813">Transport</keyword>
<feature type="transmembrane region" description="Helical" evidence="8">
    <location>
        <begin position="12"/>
        <end position="31"/>
    </location>
</feature>
<protein>
    <recommendedName>
        <fullName evidence="7">Multidrug-efflux transporter</fullName>
    </recommendedName>
</protein>
<comment type="caution">
    <text evidence="9">The sequence shown here is derived from an EMBL/GenBank/DDBJ whole genome shotgun (WGS) entry which is preliminary data.</text>
</comment>
<evidence type="ECO:0000256" key="8">
    <source>
        <dbReference type="SAM" id="Phobius"/>
    </source>
</evidence>
<dbReference type="InterPro" id="IPR050222">
    <property type="entry name" value="MATE_MdtK"/>
</dbReference>
<evidence type="ECO:0000256" key="7">
    <source>
        <dbReference type="ARBA" id="ARBA00031636"/>
    </source>
</evidence>
<keyword evidence="5 8" id="KW-1133">Transmembrane helix</keyword>
<feature type="transmembrane region" description="Helical" evidence="8">
    <location>
        <begin position="122"/>
        <end position="140"/>
    </location>
</feature>
<dbReference type="PANTHER" id="PTHR43298">
    <property type="entry name" value="MULTIDRUG RESISTANCE PROTEIN NORM-RELATED"/>
    <property type="match status" value="1"/>
</dbReference>
<keyword evidence="6 8" id="KW-0472">Membrane</keyword>
<feature type="transmembrane region" description="Helical" evidence="8">
    <location>
        <begin position="279"/>
        <end position="300"/>
    </location>
</feature>
<dbReference type="NCBIfam" id="TIGR02900">
    <property type="entry name" value="spore_V_B"/>
    <property type="match status" value="1"/>
</dbReference>
<feature type="transmembrane region" description="Helical" evidence="8">
    <location>
        <begin position="444"/>
        <end position="468"/>
    </location>
</feature>
<dbReference type="PANTHER" id="PTHR43298:SF2">
    <property type="entry name" value="FMN_FAD EXPORTER YEEO-RELATED"/>
    <property type="match status" value="1"/>
</dbReference>
<evidence type="ECO:0000256" key="1">
    <source>
        <dbReference type="ARBA" id="ARBA00004141"/>
    </source>
</evidence>
<feature type="transmembrane region" description="Helical" evidence="8">
    <location>
        <begin position="43"/>
        <end position="66"/>
    </location>
</feature>
<dbReference type="Pfam" id="PF01943">
    <property type="entry name" value="Polysacc_synt"/>
    <property type="match status" value="1"/>
</dbReference>
<dbReference type="PIRSF" id="PIRSF038958">
    <property type="entry name" value="PG_synth_SpoVB"/>
    <property type="match status" value="1"/>
</dbReference>
<keyword evidence="4 8" id="KW-0812">Transmembrane</keyword>